<comment type="subunit">
    <text evidence="4">Part of the Tic complex.</text>
</comment>
<evidence type="ECO:0000256" key="4">
    <source>
        <dbReference type="RuleBase" id="RU364085"/>
    </source>
</evidence>
<dbReference type="Pfam" id="PF05758">
    <property type="entry name" value="Ycf1"/>
    <property type="match status" value="2"/>
</dbReference>
<comment type="function">
    <text evidence="1 4">Involved in protein precursor import into chloroplasts. May be part of an intermediate translocation complex acting as a protein-conducting channel at the inner envelope.</text>
</comment>
<feature type="transmembrane region" description="Helical" evidence="4">
    <location>
        <begin position="123"/>
        <end position="145"/>
    </location>
</feature>
<comment type="subcellular location">
    <subcellularLocation>
        <location evidence="2">Plastid</location>
        <location evidence="2">Chloroplast inner membrane</location>
        <topology evidence="2">Multi-pass membrane protein</topology>
    </subcellularLocation>
</comment>
<keyword evidence="4" id="KW-1133">Transmembrane helix</keyword>
<geneLocation type="chloroplast" evidence="5"/>
<evidence type="ECO:0000256" key="1">
    <source>
        <dbReference type="ARBA" id="ARBA00002515"/>
    </source>
</evidence>
<reference evidence="5" key="2">
    <citation type="journal article" date="2018" name="Front. Plant Sci.">
        <title>Plastid Genome Evolution in the Early-Diverging Legume Subfamily Cercidoideae (Fabaceae).</title>
        <authorList>
            <person name="Wang Y.H."/>
            <person name="Wicke S."/>
            <person name="Wang H."/>
            <person name="Jin J.J."/>
            <person name="Chen S.Y."/>
            <person name="Zhang S.D."/>
            <person name="Li D.Z."/>
            <person name="Yi T.S."/>
        </authorList>
    </citation>
    <scope>NUCLEOTIDE SEQUENCE</scope>
</reference>
<dbReference type="GeneID" id="36939790"/>
<dbReference type="PANTHER" id="PTHR33163">
    <property type="entry name" value="PROTEIN TIC 214-RELATED"/>
    <property type="match status" value="1"/>
</dbReference>
<keyword evidence="4 5" id="KW-0934">Plastid</keyword>
<gene>
    <name evidence="5" type="primary">ycf1</name>
    <name evidence="4" type="synonym">TIC214</name>
</gene>
<evidence type="ECO:0000313" key="5">
    <source>
        <dbReference type="EMBL" id="AWB12989.1"/>
    </source>
</evidence>
<dbReference type="GO" id="GO:0015031">
    <property type="term" value="P:protein transport"/>
    <property type="evidence" value="ECO:0007669"/>
    <property type="project" value="UniProtKB-KW"/>
</dbReference>
<feature type="transmembrane region" description="Helical" evidence="4">
    <location>
        <begin position="222"/>
        <end position="240"/>
    </location>
</feature>
<organism evidence="5">
    <name type="scientific">Piliostigma thonningii</name>
    <dbReference type="NCBI Taxonomy" id="653098"/>
    <lineage>
        <taxon>Eukaryota</taxon>
        <taxon>Viridiplantae</taxon>
        <taxon>Streptophyta</taxon>
        <taxon>Embryophyta</taxon>
        <taxon>Tracheophyta</taxon>
        <taxon>Spermatophyta</taxon>
        <taxon>Magnoliopsida</taxon>
        <taxon>eudicotyledons</taxon>
        <taxon>Gunneridae</taxon>
        <taxon>Pentapetalae</taxon>
        <taxon>rosids</taxon>
        <taxon>fabids</taxon>
        <taxon>Fabales</taxon>
        <taxon>Fabaceae</taxon>
        <taxon>Cercidoideae</taxon>
        <taxon>Cercideae</taxon>
        <taxon>Bauhiniinae</taxon>
        <taxon>Piliostigma</taxon>
    </lineage>
</organism>
<dbReference type="GO" id="GO:0009706">
    <property type="term" value="C:chloroplast inner membrane"/>
    <property type="evidence" value="ECO:0007669"/>
    <property type="project" value="UniProtKB-SubCell"/>
</dbReference>
<dbReference type="InterPro" id="IPR008896">
    <property type="entry name" value="TIC214"/>
</dbReference>
<feature type="transmembrane region" description="Helical" evidence="4">
    <location>
        <begin position="83"/>
        <end position="103"/>
    </location>
</feature>
<dbReference type="EMBL" id="MF135598">
    <property type="protein sequence ID" value="AWB12989.1"/>
    <property type="molecule type" value="Genomic_DNA"/>
</dbReference>
<dbReference type="RefSeq" id="YP_009486766.1">
    <property type="nucleotide sequence ID" value="NC_037765.1"/>
</dbReference>
<keyword evidence="4" id="KW-0472">Membrane</keyword>
<reference evidence="5" key="1">
    <citation type="submission" date="2017-05" db="EMBL/GenBank/DDBJ databases">
        <authorList>
            <person name="Song R."/>
            <person name="Chenine A.L."/>
            <person name="Ruprecht R.M."/>
        </authorList>
    </citation>
    <scope>NUCLEOTIDE SEQUENCE</scope>
</reference>
<feature type="transmembrane region" description="Helical" evidence="4">
    <location>
        <begin position="57"/>
        <end position="77"/>
    </location>
</feature>
<dbReference type="PANTHER" id="PTHR33163:SF40">
    <property type="entry name" value="PROTEIN TIC 214"/>
    <property type="match status" value="1"/>
</dbReference>
<evidence type="ECO:0000256" key="3">
    <source>
        <dbReference type="ARBA" id="ARBA00022780"/>
    </source>
</evidence>
<feature type="transmembrane region" description="Helical" evidence="4">
    <location>
        <begin position="13"/>
        <end position="36"/>
    </location>
</feature>
<keyword evidence="4" id="KW-0812">Transmembrane</keyword>
<name>A0A2S0SU42_9FABA</name>
<keyword evidence="3 4" id="KW-1001">Plastid inner membrane</keyword>
<keyword evidence="4" id="KW-0653">Protein transport</keyword>
<keyword evidence="4" id="KW-0813">Transport</keyword>
<keyword evidence="4 5" id="KW-0150">Chloroplast</keyword>
<feature type="transmembrane region" description="Helical" evidence="4">
    <location>
        <begin position="165"/>
        <end position="185"/>
    </location>
</feature>
<accession>A0A2S0SU42</accession>
<protein>
    <recommendedName>
        <fullName evidence="4">Protein TIC 214</fullName>
    </recommendedName>
    <alternativeName>
        <fullName evidence="4">Translocon at the inner envelope membrane of chloroplasts 214</fullName>
    </alternativeName>
</protein>
<evidence type="ECO:0000256" key="2">
    <source>
        <dbReference type="ARBA" id="ARBA00004478"/>
    </source>
</evidence>
<sequence>MFQSFRLDYLVSLWIKIINSVVVVGFYYGFLTTFFIGPSYLFPLRVRVMEEGTEKKVSAITGFITGQLIIFISIYYAPLHLALARPHTITFIAIPYLLFHFFWNNQKDYFLDYEYSRKNTLMYNLTIQMIFVNNLFVPLLNLFILPSSILFRLINIYLFQSNKKMLFLTSTFVGCLIGHILFIKWSGSLLSLIRQNYFIKNVTYFILKNKYIKYVTLKWKDYVSRIFTILLFINCLYYLGRAPVPILNEMRKLETLEPEEKESDQIEKQKEQEISEKDITIEDLSPLQLAYLFADPLPEEMVDFQKVPEEKETEDSDKIDEREIFCFEKPLVTFLFDYERWNRPSRHIKNNQFENAVRDEMSQYFFYTCQSDGKERISFMYPSSLSTFLEMIQKKMSLFTTEKISYDELDNSWNSTNEKKKYYLELELRHRYITLDKYKNKWKKNNRAGLERKMKLSNDKKTKNKYLPSMYDPLLNGSYRGQIKNEIYTKDDIRINLNKIYGILLNINTNYPKFEQIRTDPNEKTIVNGTKSSRIKQISKEVPRWSYQLIDELEQVEGIMEREEREEVILAEDHEIRSRRFKRVVIFTENSNISTKEGDKDPNYLDESDELALIRYLPQSDFQRDIIKGSMRPQRRKTAVVKPFQAELYSLLFLFKIDTLESLLDIFETITKTITKIFIILEDWMWKKNNTLFPINKNFPIYDYTIEEREDGMRIENALDVWANLLCGQILRTCLLLTHSIFRKYILLPVFIITKNIVRILLFKVPEWSEDFKDWKREIHIICTYDGVPLSETEFPKNWTTDGIQIKILFPFRLKPWHKSKRQFAKKHPMKKKTKKMDFFFLTGFGTGTEKPYGVSSSLNILSFLHPVFKELGKKKKKWKKIKMLEKKIKLFLNRNVSKETKQRIVENILSVKKNLKNLFLPELSETQKNSTINNSNQMTYESSFRRIPSVNIKKFKPRTIKDLDDELLRLIDEDEIDRLKNNNSILVPIYKNKELDLNIWELLERKNERLVRKSRPFLKFMIERAYIDIFLSIINIARMNIQLFIESTIKIIKKYIETNEERIKKTNLEKKKLEKKNQSLIHFLSNITNRNSQISSDVSSLSQIYVLYKITTNLDLQKYKFASFLEDNQLSVHPRYEIMYRFLLMIYGMRGLYRKGGVTRKDLKLYVRPDLVNFWGNWLSGFDQYFLSKNRWSWLESKKWRNRIRGMAQNKDLIKWDSYEKNQFSFYQKQEVDSLLTNQKKKLKKQYDYDRLAYEFLNYADKEDNKDSSIHLKECKLPDLTGLQKLGDMANNISMKNYLDDHFSKEKTKNNMERKYFDWRIINFCHRNKKDLEAWVDNDYYLKPHEEINPYPCNQKQKIFDWMGMNVEIINHFIPISNLQLGFFPRFAKFYDAYRNNPWVIPIELVFFNFNGKRNPKWSENKSITKNNKIDIFTLSKEQKSLETKYAGQVDLESSTLIQERDFEQDYVGSDIKGGDRKKKRSENMVETELNSILKRYWYYQLNWNGFLSKRILNNINCYSVMLRLRMNNIIEIAVSSIRRGEFSLEDVVTIRNEKNNGNLIKNGILLIEPVRLFTKNDGKFIMYQAIAPVHKSKQKINERERNKTDIDIKEDVYDLLVPDNLLSPRRSRELRILIYLTYKSRQKFDPVLYNSPNWRGLERKKELSLFKSFLWPNYRLEDLACMNRYWFDTNNGSRFSMLRLHMYPRLN</sequence>
<comment type="similarity">
    <text evidence="4">Belongs to the TIC214 family.</text>
</comment>
<proteinExistence type="inferred from homology"/>